<name>A0A0D6P3D9_9PROT</name>
<dbReference type="SUPFAM" id="SSF51294">
    <property type="entry name" value="Hedgehog/intein (Hint) domain"/>
    <property type="match status" value="1"/>
</dbReference>
<dbReference type="Proteomes" id="UP000032680">
    <property type="component" value="Unassembled WGS sequence"/>
</dbReference>
<feature type="domain" description="Hedgehog/Intein (Hint)" evidence="1">
    <location>
        <begin position="308"/>
        <end position="442"/>
    </location>
</feature>
<comment type="caution">
    <text evidence="2">The sequence shown here is derived from an EMBL/GenBank/DDBJ whole genome shotgun (WGS) entry which is preliminary data.</text>
</comment>
<dbReference type="RefSeq" id="WP_052945111.1">
    <property type="nucleotide sequence ID" value="NZ_BANB01000081.1"/>
</dbReference>
<accession>A0A0D6P3D9</accession>
<keyword evidence="3" id="KW-1185">Reference proteome</keyword>
<dbReference type="InterPro" id="IPR028992">
    <property type="entry name" value="Hedgehog/Intein_dom"/>
</dbReference>
<evidence type="ECO:0000259" key="1">
    <source>
        <dbReference type="Pfam" id="PF13403"/>
    </source>
</evidence>
<dbReference type="Gene3D" id="2.170.16.10">
    <property type="entry name" value="Hedgehog/Intein (Hint) domain"/>
    <property type="match status" value="1"/>
</dbReference>
<reference evidence="2 3" key="1">
    <citation type="submission" date="2012-11" db="EMBL/GenBank/DDBJ databases">
        <title>Whole genome sequence of Acidisphaera rubrifaciens HS-AP3.</title>
        <authorList>
            <person name="Azuma Y."/>
            <person name="Higashiura N."/>
            <person name="Hirakawa H."/>
            <person name="Matsushita K."/>
        </authorList>
    </citation>
    <scope>NUCLEOTIDE SEQUENCE [LARGE SCALE GENOMIC DNA]</scope>
    <source>
        <strain evidence="2 3">HS-AP3</strain>
    </source>
</reference>
<dbReference type="EMBL" id="BANB01000081">
    <property type="protein sequence ID" value="GAN76275.1"/>
    <property type="molecule type" value="Genomic_DNA"/>
</dbReference>
<dbReference type="AlphaFoldDB" id="A0A0D6P3D9"/>
<proteinExistence type="predicted"/>
<dbReference type="OrthoDB" id="7284755at2"/>
<evidence type="ECO:0000313" key="3">
    <source>
        <dbReference type="Proteomes" id="UP000032680"/>
    </source>
</evidence>
<evidence type="ECO:0000313" key="2">
    <source>
        <dbReference type="EMBL" id="GAN76275.1"/>
    </source>
</evidence>
<organism evidence="2 3">
    <name type="scientific">Acidisphaera rubrifaciens HS-AP3</name>
    <dbReference type="NCBI Taxonomy" id="1231350"/>
    <lineage>
        <taxon>Bacteria</taxon>
        <taxon>Pseudomonadati</taxon>
        <taxon>Pseudomonadota</taxon>
        <taxon>Alphaproteobacteria</taxon>
        <taxon>Acetobacterales</taxon>
        <taxon>Acetobacteraceae</taxon>
        <taxon>Acidisphaera</taxon>
    </lineage>
</organism>
<sequence>MTDYAWFPVSGDGESQATAFTWNVGTYSFATGSYWANVDAVPPYPIVTGTVPGAVSGGVPQDSIYLFAGSAPGALVNQFYTPNPSKGDPYLAASPDGNYELPTTVLLNTGSVEVNTLGMASLNVGAGSDQPVLEVEGATLHVAGNLVGNYPTVDYPAGVGYLVEQVQAYAPLIELLGYSVNFGAGGTVDIGGGGVVEIGGTIQPGFTFAFGSGSGNTLRLDGVTTAAATGGTLAVGGNVTGFGTGDAIDLPNIAPGIVNSVSYDAATGVLDINVGDPIDIQLNVTGPGLTANSLHAVSDGTGGIDLVTCFAEGTRIATPRGAVAVEALRAGDVVTTVLSGPRRVIWIGRRAVDLRRHRDPARVCPVRVAAGAFGPGLPCRDLVISPDHALYLDGALIPVRLLVNGTSIAPAPVDAVTYYHVELDHHDVLLAEGLAAECYLDTGNRASFGNGGRAVTLHPDFNARVWEAEGCAPLVLAGPRLAAARAAIRAPVQAAAITHHAA</sequence>
<protein>
    <recommendedName>
        <fullName evidence="1">Hedgehog/Intein (Hint) domain-containing protein</fullName>
    </recommendedName>
</protein>
<dbReference type="InterPro" id="IPR036844">
    <property type="entry name" value="Hint_dom_sf"/>
</dbReference>
<dbReference type="Pfam" id="PF13403">
    <property type="entry name" value="Hint_2"/>
    <property type="match status" value="1"/>
</dbReference>
<gene>
    <name evidence="2" type="ORF">Asru_0081_11</name>
</gene>